<evidence type="ECO:0000256" key="1">
    <source>
        <dbReference type="ARBA" id="ARBA00008455"/>
    </source>
</evidence>
<keyword evidence="2" id="KW-0645">Protease</keyword>
<comment type="similarity">
    <text evidence="1">Belongs to the peptidase C1 family.</text>
</comment>
<dbReference type="PROSITE" id="PS00139">
    <property type="entry name" value="THIOL_PROTEASE_CYS"/>
    <property type="match status" value="1"/>
</dbReference>
<dbReference type="EMBL" id="OU963865">
    <property type="protein sequence ID" value="CAH0389033.1"/>
    <property type="molecule type" value="Genomic_DNA"/>
</dbReference>
<reference evidence="6" key="1">
    <citation type="submission" date="2021-12" db="EMBL/GenBank/DDBJ databases">
        <authorList>
            <person name="King R."/>
        </authorList>
    </citation>
    <scope>NUCLEOTIDE SEQUENCE</scope>
</reference>
<dbReference type="SMART" id="SM00645">
    <property type="entry name" value="Pept_C1"/>
    <property type="match status" value="1"/>
</dbReference>
<dbReference type="InterPro" id="IPR000169">
    <property type="entry name" value="Pept_cys_AS"/>
</dbReference>
<keyword evidence="7" id="KW-1185">Reference proteome</keyword>
<evidence type="ECO:0000256" key="4">
    <source>
        <dbReference type="ARBA" id="ARBA00022807"/>
    </source>
</evidence>
<feature type="domain" description="Peptidase C1A papain C-terminal" evidence="5">
    <location>
        <begin position="24"/>
        <end position="277"/>
    </location>
</feature>
<sequence>MEGRDKIPKAVKTSDPLWVDERKIPKNFDARKKWHKKCPRIAEVLDQGRCGSCWAISSAQAFTDRYCIATRGKHQMRLSTANVMSCCKSCGNGCKGGLDPQAWAYFHKHGLPSGGSYNTTEGCQPYTIVSPCRHRENISPYENCPYRNGTPACQTSCTNTLYGKRLDEDYRFAKKPYHLPKNEKAIMRDIMAHGPTTTAFGVMNDFFSYKSGVYEPSKDAEFVGGHAVKLIGWGMENKVPYWLIMNSWNEYWGDHGLVKMRRNHPGIKLEEECWAAVPDTKRGHSHNLDKDYENL</sequence>
<proteinExistence type="inferred from homology"/>
<keyword evidence="4" id="KW-0788">Thiol protease</keyword>
<keyword evidence="3" id="KW-0378">Hydrolase</keyword>
<organism evidence="6 7">
    <name type="scientific">Bemisia tabaci</name>
    <name type="common">Sweetpotato whitefly</name>
    <name type="synonym">Aleurodes tabaci</name>
    <dbReference type="NCBI Taxonomy" id="7038"/>
    <lineage>
        <taxon>Eukaryota</taxon>
        <taxon>Metazoa</taxon>
        <taxon>Ecdysozoa</taxon>
        <taxon>Arthropoda</taxon>
        <taxon>Hexapoda</taxon>
        <taxon>Insecta</taxon>
        <taxon>Pterygota</taxon>
        <taxon>Neoptera</taxon>
        <taxon>Paraneoptera</taxon>
        <taxon>Hemiptera</taxon>
        <taxon>Sternorrhyncha</taxon>
        <taxon>Aleyrodoidea</taxon>
        <taxon>Aleyrodidae</taxon>
        <taxon>Aleyrodinae</taxon>
        <taxon>Bemisia</taxon>
    </lineage>
</organism>
<dbReference type="GO" id="GO:0008234">
    <property type="term" value="F:cysteine-type peptidase activity"/>
    <property type="evidence" value="ECO:0007669"/>
    <property type="project" value="UniProtKB-KW"/>
</dbReference>
<dbReference type="PRINTS" id="PR00705">
    <property type="entry name" value="PAPAIN"/>
</dbReference>
<evidence type="ECO:0000256" key="2">
    <source>
        <dbReference type="ARBA" id="ARBA00022670"/>
    </source>
</evidence>
<dbReference type="InterPro" id="IPR025660">
    <property type="entry name" value="Pept_his_AS"/>
</dbReference>
<dbReference type="Gene3D" id="3.90.70.10">
    <property type="entry name" value="Cysteine proteinases"/>
    <property type="match status" value="1"/>
</dbReference>
<dbReference type="Pfam" id="PF00112">
    <property type="entry name" value="Peptidase_C1"/>
    <property type="match status" value="1"/>
</dbReference>
<evidence type="ECO:0000259" key="5">
    <source>
        <dbReference type="SMART" id="SM00645"/>
    </source>
</evidence>
<dbReference type="AlphaFoldDB" id="A0A9P0ACV6"/>
<dbReference type="PROSITE" id="PS00639">
    <property type="entry name" value="THIOL_PROTEASE_HIS"/>
    <property type="match status" value="1"/>
</dbReference>
<dbReference type="InterPro" id="IPR038765">
    <property type="entry name" value="Papain-like_cys_pep_sf"/>
</dbReference>
<name>A0A9P0ACV6_BEMTA</name>
<protein>
    <recommendedName>
        <fullName evidence="5">Peptidase C1A papain C-terminal domain-containing protein</fullName>
    </recommendedName>
</protein>
<dbReference type="GO" id="GO:0006508">
    <property type="term" value="P:proteolysis"/>
    <property type="evidence" value="ECO:0007669"/>
    <property type="project" value="UniProtKB-KW"/>
</dbReference>
<dbReference type="SUPFAM" id="SSF54001">
    <property type="entry name" value="Cysteine proteinases"/>
    <property type="match status" value="1"/>
</dbReference>
<evidence type="ECO:0000256" key="3">
    <source>
        <dbReference type="ARBA" id="ARBA00022801"/>
    </source>
</evidence>
<dbReference type="InterPro" id="IPR000668">
    <property type="entry name" value="Peptidase_C1A_C"/>
</dbReference>
<evidence type="ECO:0000313" key="6">
    <source>
        <dbReference type="EMBL" id="CAH0389033.1"/>
    </source>
</evidence>
<dbReference type="CDD" id="cd02620">
    <property type="entry name" value="Peptidase_C1A_CathepsinB"/>
    <property type="match status" value="1"/>
</dbReference>
<dbReference type="PANTHER" id="PTHR12411">
    <property type="entry name" value="CYSTEINE PROTEASE FAMILY C1-RELATED"/>
    <property type="match status" value="1"/>
</dbReference>
<evidence type="ECO:0000313" key="7">
    <source>
        <dbReference type="Proteomes" id="UP001152759"/>
    </source>
</evidence>
<accession>A0A9P0ACV6</accession>
<dbReference type="Proteomes" id="UP001152759">
    <property type="component" value="Chromosome 4"/>
</dbReference>
<gene>
    <name evidence="6" type="ORF">BEMITA_LOCUS7905</name>
</gene>
<dbReference type="InterPro" id="IPR013128">
    <property type="entry name" value="Peptidase_C1A"/>
</dbReference>